<protein>
    <submittedName>
        <fullName evidence="1">Uncharacterized protein</fullName>
    </submittedName>
</protein>
<reference evidence="1" key="1">
    <citation type="submission" date="2023-03" db="EMBL/GenBank/DDBJ databases">
        <title>Massive genome expansion in bonnet fungi (Mycena s.s.) driven by repeated elements and novel gene families across ecological guilds.</title>
        <authorList>
            <consortium name="Lawrence Berkeley National Laboratory"/>
            <person name="Harder C.B."/>
            <person name="Miyauchi S."/>
            <person name="Viragh M."/>
            <person name="Kuo A."/>
            <person name="Thoen E."/>
            <person name="Andreopoulos B."/>
            <person name="Lu D."/>
            <person name="Skrede I."/>
            <person name="Drula E."/>
            <person name="Henrissat B."/>
            <person name="Morin E."/>
            <person name="Kohler A."/>
            <person name="Barry K."/>
            <person name="LaButti K."/>
            <person name="Morin E."/>
            <person name="Salamov A."/>
            <person name="Lipzen A."/>
            <person name="Mereny Z."/>
            <person name="Hegedus B."/>
            <person name="Baldrian P."/>
            <person name="Stursova M."/>
            <person name="Weitz H."/>
            <person name="Taylor A."/>
            <person name="Grigoriev I.V."/>
            <person name="Nagy L.G."/>
            <person name="Martin F."/>
            <person name="Kauserud H."/>
        </authorList>
    </citation>
    <scope>NUCLEOTIDE SEQUENCE</scope>
    <source>
        <strain evidence="1">CBHHK173m</strain>
    </source>
</reference>
<proteinExistence type="predicted"/>
<gene>
    <name evidence="1" type="ORF">B0H15DRAFT_790837</name>
</gene>
<organism evidence="1 2">
    <name type="scientific">Mycena belliarum</name>
    <dbReference type="NCBI Taxonomy" id="1033014"/>
    <lineage>
        <taxon>Eukaryota</taxon>
        <taxon>Fungi</taxon>
        <taxon>Dikarya</taxon>
        <taxon>Basidiomycota</taxon>
        <taxon>Agaricomycotina</taxon>
        <taxon>Agaricomycetes</taxon>
        <taxon>Agaricomycetidae</taxon>
        <taxon>Agaricales</taxon>
        <taxon>Marasmiineae</taxon>
        <taxon>Mycenaceae</taxon>
        <taxon>Mycena</taxon>
    </lineage>
</organism>
<accession>A0AAD6TSF8</accession>
<evidence type="ECO:0000313" key="2">
    <source>
        <dbReference type="Proteomes" id="UP001222325"/>
    </source>
</evidence>
<dbReference type="EMBL" id="JARJCN010000083">
    <property type="protein sequence ID" value="KAJ7076268.1"/>
    <property type="molecule type" value="Genomic_DNA"/>
</dbReference>
<dbReference type="Proteomes" id="UP001222325">
    <property type="component" value="Unassembled WGS sequence"/>
</dbReference>
<name>A0AAD6TSF8_9AGAR</name>
<dbReference type="AlphaFoldDB" id="A0AAD6TSF8"/>
<evidence type="ECO:0000313" key="1">
    <source>
        <dbReference type="EMBL" id="KAJ7076268.1"/>
    </source>
</evidence>
<keyword evidence="2" id="KW-1185">Reference proteome</keyword>
<comment type="caution">
    <text evidence="1">The sequence shown here is derived from an EMBL/GenBank/DDBJ whole genome shotgun (WGS) entry which is preliminary data.</text>
</comment>
<sequence length="160" mass="17780">LDELLDADDKVSTPFPDSVFTTCKISFCDAPSVAKKNEDAACETMEAVTIIGNYDHTKRGQFVSWEDGKIVQVRSGSTVLFPAGTKRYLFLAVAPNETRYLFRQYCNAGVLRWIEKGGRSDQEWEDSVPPEELATLKEMRAALGAASIKSFSKISDIFVL</sequence>
<feature type="non-terminal residue" evidence="1">
    <location>
        <position position="1"/>
    </location>
</feature>